<feature type="coiled-coil region" evidence="1">
    <location>
        <begin position="815"/>
        <end position="856"/>
    </location>
</feature>
<dbReference type="SUPFAM" id="SSF50729">
    <property type="entry name" value="PH domain-like"/>
    <property type="match status" value="2"/>
</dbReference>
<proteinExistence type="predicted"/>
<evidence type="ECO:0000259" key="3">
    <source>
        <dbReference type="PROSITE" id="PS50003"/>
    </source>
</evidence>
<dbReference type="PROSITE" id="PS50003">
    <property type="entry name" value="PH_DOMAIN"/>
    <property type="match status" value="2"/>
</dbReference>
<protein>
    <submittedName>
        <fullName evidence="5">PACT_coil_coil domain-containing protein</fullName>
    </submittedName>
</protein>
<dbReference type="SMART" id="SM00233">
    <property type="entry name" value="PH"/>
    <property type="match status" value="2"/>
</dbReference>
<accession>A0A7E4W420</accession>
<evidence type="ECO:0000313" key="5">
    <source>
        <dbReference type="WBParaSite" id="Pan_g6751.t2"/>
    </source>
</evidence>
<feature type="compositionally biased region" description="Basic and acidic residues" evidence="2">
    <location>
        <begin position="1102"/>
        <end position="1121"/>
    </location>
</feature>
<feature type="coiled-coil region" evidence="1">
    <location>
        <begin position="971"/>
        <end position="1018"/>
    </location>
</feature>
<organism evidence="4 5">
    <name type="scientific">Panagrellus redivivus</name>
    <name type="common">Microworm</name>
    <dbReference type="NCBI Taxonomy" id="6233"/>
    <lineage>
        <taxon>Eukaryota</taxon>
        <taxon>Metazoa</taxon>
        <taxon>Ecdysozoa</taxon>
        <taxon>Nematoda</taxon>
        <taxon>Chromadorea</taxon>
        <taxon>Rhabditida</taxon>
        <taxon>Tylenchina</taxon>
        <taxon>Panagrolaimomorpha</taxon>
        <taxon>Panagrolaimoidea</taxon>
        <taxon>Panagrolaimidae</taxon>
        <taxon>Panagrellus</taxon>
    </lineage>
</organism>
<reference evidence="5" key="2">
    <citation type="submission" date="2020-10" db="UniProtKB">
        <authorList>
            <consortium name="WormBaseParasite"/>
        </authorList>
    </citation>
    <scope>IDENTIFICATION</scope>
</reference>
<feature type="domain" description="PH" evidence="3">
    <location>
        <begin position="68"/>
        <end position="188"/>
    </location>
</feature>
<keyword evidence="1" id="KW-0175">Coiled coil</keyword>
<dbReference type="InterPro" id="IPR011993">
    <property type="entry name" value="PH-like_dom_sf"/>
</dbReference>
<feature type="compositionally biased region" description="Acidic residues" evidence="2">
    <location>
        <begin position="473"/>
        <end position="490"/>
    </location>
</feature>
<dbReference type="PANTHER" id="PTHR17271:SF1">
    <property type="entry name" value="PROTEIN OUTSPREAD"/>
    <property type="match status" value="1"/>
</dbReference>
<feature type="compositionally biased region" description="Polar residues" evidence="2">
    <location>
        <begin position="1065"/>
        <end position="1076"/>
    </location>
</feature>
<feature type="region of interest" description="Disordered" evidence="2">
    <location>
        <begin position="261"/>
        <end position="292"/>
    </location>
</feature>
<feature type="region of interest" description="Disordered" evidence="2">
    <location>
        <begin position="203"/>
        <end position="223"/>
    </location>
</feature>
<feature type="compositionally biased region" description="Basic and acidic residues" evidence="2">
    <location>
        <begin position="275"/>
        <end position="285"/>
    </location>
</feature>
<dbReference type="InterPro" id="IPR001849">
    <property type="entry name" value="PH_domain"/>
</dbReference>
<dbReference type="WBParaSite" id="Pan_g6751.t2">
    <property type="protein sequence ID" value="Pan_g6751.t2"/>
    <property type="gene ID" value="Pan_g6751"/>
</dbReference>
<feature type="domain" description="PH" evidence="3">
    <location>
        <begin position="326"/>
        <end position="422"/>
    </location>
</feature>
<dbReference type="PANTHER" id="PTHR17271">
    <property type="entry name" value="PLECKSTRIN HOMOLOGY PH DOMAIN-CONTAINING PROTEIN"/>
    <property type="match status" value="1"/>
</dbReference>
<feature type="region of interest" description="Disordered" evidence="2">
    <location>
        <begin position="461"/>
        <end position="592"/>
    </location>
</feature>
<evidence type="ECO:0000256" key="1">
    <source>
        <dbReference type="SAM" id="Coils"/>
    </source>
</evidence>
<evidence type="ECO:0000313" key="4">
    <source>
        <dbReference type="Proteomes" id="UP000492821"/>
    </source>
</evidence>
<dbReference type="Pfam" id="PF00169">
    <property type="entry name" value="PH"/>
    <property type="match status" value="2"/>
</dbReference>
<name>A0A7E4W420_PANRE</name>
<evidence type="ECO:0000256" key="2">
    <source>
        <dbReference type="SAM" id="MobiDB-lite"/>
    </source>
</evidence>
<feature type="coiled-coil region" evidence="1">
    <location>
        <begin position="719"/>
        <end position="746"/>
    </location>
</feature>
<dbReference type="GO" id="GO:0051015">
    <property type="term" value="F:actin filament binding"/>
    <property type="evidence" value="ECO:0007669"/>
    <property type="project" value="TreeGrafter"/>
</dbReference>
<dbReference type="InterPro" id="IPR052223">
    <property type="entry name" value="Actin_Cytoskeleton_Reg"/>
</dbReference>
<reference evidence="4" key="1">
    <citation type="journal article" date="2013" name="Genetics">
        <title>The draft genome and transcriptome of Panagrellus redivivus are shaped by the harsh demands of a free-living lifestyle.</title>
        <authorList>
            <person name="Srinivasan J."/>
            <person name="Dillman A.R."/>
            <person name="Macchietto M.G."/>
            <person name="Heikkinen L."/>
            <person name="Lakso M."/>
            <person name="Fracchia K.M."/>
            <person name="Antoshechkin I."/>
            <person name="Mortazavi A."/>
            <person name="Wong G."/>
            <person name="Sternberg P.W."/>
        </authorList>
    </citation>
    <scope>NUCLEOTIDE SEQUENCE [LARGE SCALE GENOMIC DNA]</scope>
    <source>
        <strain evidence="4">MT8872</strain>
    </source>
</reference>
<dbReference type="Gene3D" id="2.30.29.30">
    <property type="entry name" value="Pleckstrin-homology domain (PH domain)/Phosphotyrosine-binding domain (PTB)"/>
    <property type="match status" value="2"/>
</dbReference>
<feature type="region of interest" description="Disordered" evidence="2">
    <location>
        <begin position="923"/>
        <end position="943"/>
    </location>
</feature>
<dbReference type="Proteomes" id="UP000492821">
    <property type="component" value="Unassembled WGS sequence"/>
</dbReference>
<sequence length="1128" mass="126784">MRVYIVALHRDVSIADKMPPNSPNRRGGGPPCARFVPNVFSSSRCQNCYQQKAMHSTEALDKAKMVRKVTACGHLYVAPVGLDFSHPSHSHKRWQRRFFTLYDDGELSYALDDNPETVPQLTLDMNQCIRVCEADAITNHAHCILLAFKNDATSPTDSTQKHPVVVYVKADTTEEIRRWQGVLQQYPKMNAVQMITPAAFRRSQTEDSPMLFSPPPPPEDDAAAASGMDEIAMEVSSQQAGSTSSRNSLNYANPLECNAGPELELPLSGTPRSIKQRDRLSREEPLLIPRRGSPVVPEVERVEPAPVPSTPATAVNKFCQIDTSTVTLRKGWLGLRGKNDEWVKHWCVLAGLSLNLYTDIWSEDTNEPALSIDLTECENVYPSSSAKNYGIEIKCRKSRYILSAMTPGIRDSWIMALQQNLHNPSPTYPVESCASIDGHSQADSADLISLPRSMRKKHIAYVAPESHHSNSVMDEDSTSTEAEIDDEEVEQAQRERIAASGNVLNSNEATPRATSTSRRTRPRRQHSVSPAMRRSPVNRVKDRGAHRRNGSSDSSNLSATCKDGTLQLPGYRRRDSSRVSNGSNYDSQERRLVSLETQVQTLRDQLHETKGLLTETQSENDRLRYMFANPDPEELAKLRQCLTAAEADVIQRQNEMDILRRQYDPPVSASGDYRRPLSSVYSADVSRRLVSLLKVQVGALSKVLHSSQSSKFTVLRPSVDKLIRTVANLDENAEQAIDKMENAFADVVAAYERLSSLIDYRRKDQIEAGTMTDAVETAAVASSSTETADGFVDEDLIREIHVLEGELEDIQLVHSDEMESQKLDFERQLRALKERVEYEEASRRKLQEELQTLNSSNDQRIAAIKATYEDTIADLRSQFDIDLKKLRDEHQEELEDEKNATRLALDCVRRAHEEELVAATEKLRREHSTEMSNISPNGTGGSDKNAKQMLDQMAAEIKSLSTMYTAKCLENSQLDEKMQALLADKENQTEREEMELHNRRMQRDIRQKDATIDELRLRICELERRLSGRGSPEADSTDFNCSRRPIRRSLSRTPVLPKDYTFSYYANNNSTATGDQPRTPRSRSNRFGTSAGTEVGPNGRVPVDRLRSVSTGRHREPRTLEGRSVPAA</sequence>
<keyword evidence="4" id="KW-1185">Reference proteome</keyword>
<feature type="region of interest" description="Disordered" evidence="2">
    <location>
        <begin position="1065"/>
        <end position="1128"/>
    </location>
</feature>
<dbReference type="AlphaFoldDB" id="A0A7E4W420"/>
<dbReference type="GO" id="GO:0015629">
    <property type="term" value="C:actin cytoskeleton"/>
    <property type="evidence" value="ECO:0007669"/>
    <property type="project" value="TreeGrafter"/>
</dbReference>